<organism evidence="12 13">
    <name type="scientific">Campylobacter corcagiensis</name>
    <dbReference type="NCBI Taxonomy" id="1448857"/>
    <lineage>
        <taxon>Bacteria</taxon>
        <taxon>Pseudomonadati</taxon>
        <taxon>Campylobacterota</taxon>
        <taxon>Epsilonproteobacteria</taxon>
        <taxon>Campylobacterales</taxon>
        <taxon>Campylobacteraceae</taxon>
        <taxon>Campylobacter</taxon>
    </lineage>
</organism>
<dbReference type="InterPro" id="IPR018317">
    <property type="entry name" value="QueC"/>
</dbReference>
<evidence type="ECO:0000256" key="8">
    <source>
        <dbReference type="ARBA" id="ARBA00037993"/>
    </source>
</evidence>
<name>A0A7M1LG61_9BACT</name>
<reference evidence="12 13" key="1">
    <citation type="submission" date="2020-10" db="EMBL/GenBank/DDBJ databases">
        <title>Campylobacter and Helicobacter PacBio genomes.</title>
        <authorList>
            <person name="Lane C."/>
        </authorList>
    </citation>
    <scope>NUCLEOTIDE SEQUENCE [LARGE SCALE GENOMIC DNA]</scope>
    <source>
        <strain evidence="12 13">2016D-0077</strain>
    </source>
</reference>
<dbReference type="UniPathway" id="UPA00391"/>
<feature type="binding site" evidence="11">
    <location>
        <position position="197"/>
    </location>
    <ligand>
        <name>Zn(2+)</name>
        <dbReference type="ChEBI" id="CHEBI:29105"/>
    </ligand>
</feature>
<evidence type="ECO:0000256" key="4">
    <source>
        <dbReference type="ARBA" id="ARBA00022741"/>
    </source>
</evidence>
<feature type="binding site" evidence="11">
    <location>
        <position position="183"/>
    </location>
    <ligand>
        <name>Zn(2+)</name>
        <dbReference type="ChEBI" id="CHEBI:29105"/>
    </ligand>
</feature>
<proteinExistence type="inferred from homology"/>
<evidence type="ECO:0000256" key="2">
    <source>
        <dbReference type="ARBA" id="ARBA00022598"/>
    </source>
</evidence>
<feature type="binding site" evidence="11">
    <location>
        <position position="194"/>
    </location>
    <ligand>
        <name>Zn(2+)</name>
        <dbReference type="ChEBI" id="CHEBI:29105"/>
    </ligand>
</feature>
<dbReference type="HAMAP" id="MF_01633">
    <property type="entry name" value="QueC"/>
    <property type="match status" value="1"/>
</dbReference>
<dbReference type="GO" id="GO:0005524">
    <property type="term" value="F:ATP binding"/>
    <property type="evidence" value="ECO:0007669"/>
    <property type="project" value="UniProtKB-UniRule"/>
</dbReference>
<accession>A0A7M1LG61</accession>
<keyword evidence="13" id="KW-1185">Reference proteome</keyword>
<comment type="similarity">
    <text evidence="8 11">Belongs to the QueC family.</text>
</comment>
<feature type="binding site" evidence="11">
    <location>
        <position position="191"/>
    </location>
    <ligand>
        <name>Zn(2+)</name>
        <dbReference type="ChEBI" id="CHEBI:29105"/>
    </ligand>
</feature>
<protein>
    <recommendedName>
        <fullName evidence="9 11">7-cyano-7-deazaguanine synthase</fullName>
        <ecNumber evidence="9 11">6.3.4.20</ecNumber>
    </recommendedName>
    <alternativeName>
        <fullName evidence="11">7-cyano-7-carbaguanine synthase</fullName>
    </alternativeName>
    <alternativeName>
        <fullName evidence="11">PreQ(0) synthase</fullName>
    </alternativeName>
    <alternativeName>
        <fullName evidence="11">Queuosine biosynthesis protein QueC</fullName>
    </alternativeName>
</protein>
<evidence type="ECO:0000313" key="13">
    <source>
        <dbReference type="Proteomes" id="UP000594749"/>
    </source>
</evidence>
<comment type="pathway">
    <text evidence="1 11">Purine metabolism; 7-cyano-7-deazaguanine biosynthesis.</text>
</comment>
<gene>
    <name evidence="11 12" type="primary">queC</name>
    <name evidence="12" type="ORF">IMC76_06575</name>
</gene>
<evidence type="ECO:0000256" key="3">
    <source>
        <dbReference type="ARBA" id="ARBA00022723"/>
    </source>
</evidence>
<dbReference type="EMBL" id="CP063078">
    <property type="protein sequence ID" value="QOQ86876.1"/>
    <property type="molecule type" value="Genomic_DNA"/>
</dbReference>
<dbReference type="PANTHER" id="PTHR42914:SF1">
    <property type="entry name" value="7-CYANO-7-DEAZAGUANINE SYNTHASE"/>
    <property type="match status" value="1"/>
</dbReference>
<evidence type="ECO:0000256" key="11">
    <source>
        <dbReference type="HAMAP-Rule" id="MF_01633"/>
    </source>
</evidence>
<dbReference type="GO" id="GO:0008616">
    <property type="term" value="P:tRNA queuosine(34) biosynthetic process"/>
    <property type="evidence" value="ECO:0007669"/>
    <property type="project" value="UniProtKB-UniRule"/>
</dbReference>
<dbReference type="Gene3D" id="3.40.50.620">
    <property type="entry name" value="HUPs"/>
    <property type="match status" value="1"/>
</dbReference>
<dbReference type="EC" id="6.3.4.20" evidence="9 11"/>
<comment type="catalytic activity">
    <reaction evidence="10 11">
        <text>7-carboxy-7-carbaguanine + NH4(+) + 2 ATP = 7-cyano-7-carbaguanine + 2 AMP + 2 diphosphate + 2 H(+)</text>
        <dbReference type="Rhea" id="RHEA:27982"/>
        <dbReference type="ChEBI" id="CHEBI:15378"/>
        <dbReference type="ChEBI" id="CHEBI:28938"/>
        <dbReference type="ChEBI" id="CHEBI:30616"/>
        <dbReference type="ChEBI" id="CHEBI:33019"/>
        <dbReference type="ChEBI" id="CHEBI:45075"/>
        <dbReference type="ChEBI" id="CHEBI:61036"/>
        <dbReference type="ChEBI" id="CHEBI:456215"/>
        <dbReference type="EC" id="6.3.4.20"/>
    </reaction>
</comment>
<keyword evidence="6 11" id="KW-0862">Zinc</keyword>
<dbReference type="RefSeq" id="WP_025803758.1">
    <property type="nucleotide sequence ID" value="NZ_CP053842.1"/>
</dbReference>
<evidence type="ECO:0000256" key="1">
    <source>
        <dbReference type="ARBA" id="ARBA00005061"/>
    </source>
</evidence>
<dbReference type="AlphaFoldDB" id="A0A7M1LG61"/>
<comment type="function">
    <text evidence="11">Catalyzes the ATP-dependent conversion of 7-carboxy-7-deazaguanine (CDG) to 7-cyano-7-deazaguanine (preQ(0)).</text>
</comment>
<evidence type="ECO:0000256" key="9">
    <source>
        <dbReference type="ARBA" id="ARBA00039149"/>
    </source>
</evidence>
<dbReference type="GO" id="GO:0016879">
    <property type="term" value="F:ligase activity, forming carbon-nitrogen bonds"/>
    <property type="evidence" value="ECO:0007669"/>
    <property type="project" value="UniProtKB-UniRule"/>
</dbReference>
<evidence type="ECO:0000313" key="12">
    <source>
        <dbReference type="EMBL" id="QOQ86876.1"/>
    </source>
</evidence>
<dbReference type="InterPro" id="IPR014729">
    <property type="entry name" value="Rossmann-like_a/b/a_fold"/>
</dbReference>
<keyword evidence="3 11" id="KW-0479">Metal-binding</keyword>
<dbReference type="Pfam" id="PF06508">
    <property type="entry name" value="QueC"/>
    <property type="match status" value="1"/>
</dbReference>
<dbReference type="SUPFAM" id="SSF52402">
    <property type="entry name" value="Adenine nucleotide alpha hydrolases-like"/>
    <property type="match status" value="1"/>
</dbReference>
<dbReference type="OrthoDB" id="9789567at2"/>
<evidence type="ECO:0000256" key="10">
    <source>
        <dbReference type="ARBA" id="ARBA00047890"/>
    </source>
</evidence>
<dbReference type="Proteomes" id="UP000594749">
    <property type="component" value="Chromosome"/>
</dbReference>
<dbReference type="PANTHER" id="PTHR42914">
    <property type="entry name" value="7-CYANO-7-DEAZAGUANINE SYNTHASE"/>
    <property type="match status" value="1"/>
</dbReference>
<evidence type="ECO:0000256" key="5">
    <source>
        <dbReference type="ARBA" id="ARBA00022785"/>
    </source>
</evidence>
<keyword evidence="4 11" id="KW-0547">Nucleotide-binding</keyword>
<keyword evidence="7 11" id="KW-0067">ATP-binding</keyword>
<dbReference type="CDD" id="cd01995">
    <property type="entry name" value="QueC-like"/>
    <property type="match status" value="1"/>
</dbReference>
<evidence type="ECO:0000256" key="7">
    <source>
        <dbReference type="ARBA" id="ARBA00022840"/>
    </source>
</evidence>
<sequence length="219" mass="24181">MKKALCIMSGGMDSTLCAYMAKKEGYEVVGLHFNYSQRTQDKEKECFYKICEILGAKTVEIDTNFIAQIGGNSLTDRDLEIRKTMSDEVPNTYVPFRNGIFLSIAAAVAERYECEAIYIGVTQADGSGYPDCTAEFIKAAQKFINLGRVYQSTVKTPLINLSKADIVKEALNLGVALEYTWSCYENGVVACGKCDSCRLRLKGFSKANAVDKIAYAKLS</sequence>
<dbReference type="GO" id="GO:0008270">
    <property type="term" value="F:zinc ion binding"/>
    <property type="evidence" value="ECO:0007669"/>
    <property type="project" value="UniProtKB-UniRule"/>
</dbReference>
<dbReference type="NCBIfam" id="TIGR00364">
    <property type="entry name" value="7-cyano-7-deazaguanine synthase QueC"/>
    <property type="match status" value="1"/>
</dbReference>
<keyword evidence="2 11" id="KW-0436">Ligase</keyword>
<feature type="binding site" evidence="11">
    <location>
        <begin position="8"/>
        <end position="18"/>
    </location>
    <ligand>
        <name>ATP</name>
        <dbReference type="ChEBI" id="CHEBI:30616"/>
    </ligand>
</feature>
<keyword evidence="5 11" id="KW-0671">Queuosine biosynthesis</keyword>
<dbReference type="PIRSF" id="PIRSF006293">
    <property type="entry name" value="ExsB"/>
    <property type="match status" value="1"/>
</dbReference>
<evidence type="ECO:0000256" key="6">
    <source>
        <dbReference type="ARBA" id="ARBA00022833"/>
    </source>
</evidence>
<comment type="cofactor">
    <cofactor evidence="11">
        <name>Zn(2+)</name>
        <dbReference type="ChEBI" id="CHEBI:29105"/>
    </cofactor>
    <text evidence="11">Binds 1 zinc ion per subunit.</text>
</comment>